<dbReference type="EC" id="2.7.11.1" evidence="1"/>
<keyword evidence="6 9" id="KW-0067">ATP-binding</keyword>
<name>A0A1D6KAS4_MAIZE</name>
<dbReference type="InterPro" id="IPR011009">
    <property type="entry name" value="Kinase-like_dom_sf"/>
</dbReference>
<feature type="chain" id="PRO_5010806007" description="non-specific serine/threonine protein kinase" evidence="11">
    <location>
        <begin position="23"/>
        <end position="566"/>
    </location>
</feature>
<comment type="catalytic activity">
    <reaction evidence="8">
        <text>L-seryl-[protein] + ATP = O-phospho-L-seryl-[protein] + ADP + H(+)</text>
        <dbReference type="Rhea" id="RHEA:17989"/>
        <dbReference type="Rhea" id="RHEA-COMP:9863"/>
        <dbReference type="Rhea" id="RHEA-COMP:11604"/>
        <dbReference type="ChEBI" id="CHEBI:15378"/>
        <dbReference type="ChEBI" id="CHEBI:29999"/>
        <dbReference type="ChEBI" id="CHEBI:30616"/>
        <dbReference type="ChEBI" id="CHEBI:83421"/>
        <dbReference type="ChEBI" id="CHEBI:456216"/>
        <dbReference type="EC" id="2.7.11.1"/>
    </reaction>
</comment>
<dbReference type="GO" id="GO:0005524">
    <property type="term" value="F:ATP binding"/>
    <property type="evidence" value="ECO:0007669"/>
    <property type="project" value="UniProtKB-UniRule"/>
</dbReference>
<dbReference type="IntAct" id="A0A1D6KAS4">
    <property type="interactions" value="3"/>
</dbReference>
<dbReference type="EMBL" id="CM007647">
    <property type="protein sequence ID" value="ONM00522.1"/>
    <property type="molecule type" value="Genomic_DNA"/>
</dbReference>
<evidence type="ECO:0000256" key="5">
    <source>
        <dbReference type="ARBA" id="ARBA00022777"/>
    </source>
</evidence>
<keyword evidence="2" id="KW-0723">Serine/threonine-protein kinase</keyword>
<dbReference type="AlphaFoldDB" id="A0A1D6KAS4"/>
<evidence type="ECO:0000256" key="2">
    <source>
        <dbReference type="ARBA" id="ARBA00022527"/>
    </source>
</evidence>
<proteinExistence type="predicted"/>
<feature type="region of interest" description="Disordered" evidence="10">
    <location>
        <begin position="233"/>
        <end position="253"/>
    </location>
</feature>
<evidence type="ECO:0000256" key="11">
    <source>
        <dbReference type="SAM" id="SignalP"/>
    </source>
</evidence>
<dbReference type="Pfam" id="PF00069">
    <property type="entry name" value="Pkinase"/>
    <property type="match status" value="1"/>
</dbReference>
<evidence type="ECO:0000256" key="7">
    <source>
        <dbReference type="ARBA" id="ARBA00047899"/>
    </source>
</evidence>
<dbReference type="FunCoup" id="A0A1D6KAS4">
    <property type="interactions" value="2086"/>
</dbReference>
<keyword evidence="11" id="KW-0732">Signal</keyword>
<dbReference type="ExpressionAtlas" id="A0A1D6KAS4">
    <property type="expression patterns" value="baseline and differential"/>
</dbReference>
<dbReference type="PANTHER" id="PTHR46008:SF48">
    <property type="entry name" value="PROTEIN KINASE DOMAIN-CONTAINING PROTEIN"/>
    <property type="match status" value="1"/>
</dbReference>
<dbReference type="SMART" id="SM00220">
    <property type="entry name" value="S_TKc"/>
    <property type="match status" value="1"/>
</dbReference>
<keyword evidence="5 13" id="KW-0418">Kinase</keyword>
<evidence type="ECO:0000256" key="4">
    <source>
        <dbReference type="ARBA" id="ARBA00022741"/>
    </source>
</evidence>
<feature type="binding site" evidence="9">
    <location>
        <position position="312"/>
    </location>
    <ligand>
        <name>ATP</name>
        <dbReference type="ChEBI" id="CHEBI:30616"/>
    </ligand>
</feature>
<keyword evidence="3" id="KW-0808">Transferase</keyword>
<dbReference type="CDD" id="cd14066">
    <property type="entry name" value="STKc_IRAK"/>
    <property type="match status" value="1"/>
</dbReference>
<dbReference type="PROSITE" id="PS00107">
    <property type="entry name" value="PROTEIN_KINASE_ATP"/>
    <property type="match status" value="1"/>
</dbReference>
<dbReference type="Gene3D" id="3.30.200.20">
    <property type="entry name" value="Phosphorylase Kinase, domain 1"/>
    <property type="match status" value="1"/>
</dbReference>
<dbReference type="FunFam" id="3.30.200.20:FF:000340">
    <property type="entry name" value="Calmodulin-binding receptor-like cytoplasmic kinase 3"/>
    <property type="match status" value="1"/>
</dbReference>
<evidence type="ECO:0000256" key="6">
    <source>
        <dbReference type="ARBA" id="ARBA00022840"/>
    </source>
</evidence>
<reference evidence="13" key="1">
    <citation type="submission" date="2015-12" db="EMBL/GenBank/DDBJ databases">
        <title>Update maize B73 reference genome by single molecule sequencing technologies.</title>
        <authorList>
            <consortium name="Maize Genome Sequencing Project"/>
            <person name="Ware D."/>
        </authorList>
    </citation>
    <scope>NUCLEOTIDE SEQUENCE [LARGE SCALE GENOMIC DNA]</scope>
    <source>
        <tissue evidence="13">Seedling</tissue>
    </source>
</reference>
<dbReference type="InParanoid" id="A0A1D6KAS4"/>
<evidence type="ECO:0000256" key="9">
    <source>
        <dbReference type="PROSITE-ProRule" id="PRU10141"/>
    </source>
</evidence>
<evidence type="ECO:0000256" key="1">
    <source>
        <dbReference type="ARBA" id="ARBA00012513"/>
    </source>
</evidence>
<dbReference type="PANTHER" id="PTHR46008">
    <property type="entry name" value="LEAF RUST 10 DISEASE-RESISTANCE LOCUS RECEPTOR-LIKE PROTEIN KINASE-LIKE 1.4"/>
    <property type="match status" value="1"/>
</dbReference>
<evidence type="ECO:0000256" key="3">
    <source>
        <dbReference type="ARBA" id="ARBA00022679"/>
    </source>
</evidence>
<feature type="domain" description="Protein kinase" evidence="12">
    <location>
        <begin position="280"/>
        <end position="554"/>
    </location>
</feature>
<dbReference type="FunFam" id="1.10.510.10:FF:000300">
    <property type="entry name" value="Calmodulin-binding receptor-like cytoplasmic kinase 3"/>
    <property type="match status" value="1"/>
</dbReference>
<dbReference type="PROSITE" id="PS00108">
    <property type="entry name" value="PROTEIN_KINASE_ST"/>
    <property type="match status" value="1"/>
</dbReference>
<sequence>MSPLALLQALIFILCCSPLASASSSELTLAGAACGDDQLVIFDASDGLLNLSVNGVLMQDRVFACQKLGFYFGSGCLRCSNLSDAWRSAVKQYCGEGSEKSHATLHQDVPRKLLRWSTENSSRNACERSGLNENNQDIGDSSEKQEHLLAVPGVILLCCGLMLPCFHAERKEVSRHDNATIQRNAREFIFQLILFLLSAPSFFSEPKIFSLSTEGGFSLNILKNIESVSSYEGSMSSEKVPPTPHRIPPSPSRFAPSPQIARVGSVNLSIQQILRATQNFSPSFKLGEGGFGMVYRAVLPDGNVVAVKRAKKDQFAGPRDEFSNEVDLLAKIDHRNLVRLLGFTDKGNERIIITEYVPNGTLREHLDGQHGRVLDFNQRLEIAIDVAHALTYLHLYAEKTIIHRDVKSSNILLTDSYRAKVSDFGFARSGPSDTEKTHISTKVKGTAGYLDPEYLRTYQLTPKSDVFSFGILLVEILSARRPVELKRTPEERITIRWTFKKFNEGNTREILDPLLEDHVDDEVLEKLLSLAFQCAAPTRDDRPTMKEVGEQLWEIRKEYGKSVRKV</sequence>
<evidence type="ECO:0000313" key="13">
    <source>
        <dbReference type="EMBL" id="ONM00522.1"/>
    </source>
</evidence>
<accession>A0A1D6KAS4</accession>
<dbReference type="SMR" id="A0A1D6KAS4"/>
<gene>
    <name evidence="13" type="ORF">ZEAMMB73_Zm00001d030173</name>
</gene>
<evidence type="ECO:0000256" key="10">
    <source>
        <dbReference type="SAM" id="MobiDB-lite"/>
    </source>
</evidence>
<evidence type="ECO:0000256" key="8">
    <source>
        <dbReference type="ARBA" id="ARBA00048679"/>
    </source>
</evidence>
<dbReference type="STRING" id="4577.A0A1D6KAS4"/>
<feature type="compositionally biased region" description="Pro residues" evidence="10">
    <location>
        <begin position="241"/>
        <end position="251"/>
    </location>
</feature>
<evidence type="ECO:0000259" key="12">
    <source>
        <dbReference type="PROSITE" id="PS50011"/>
    </source>
</evidence>
<comment type="catalytic activity">
    <reaction evidence="7">
        <text>L-threonyl-[protein] + ATP = O-phospho-L-threonyl-[protein] + ADP + H(+)</text>
        <dbReference type="Rhea" id="RHEA:46608"/>
        <dbReference type="Rhea" id="RHEA-COMP:11060"/>
        <dbReference type="Rhea" id="RHEA-COMP:11605"/>
        <dbReference type="ChEBI" id="CHEBI:15378"/>
        <dbReference type="ChEBI" id="CHEBI:30013"/>
        <dbReference type="ChEBI" id="CHEBI:30616"/>
        <dbReference type="ChEBI" id="CHEBI:61977"/>
        <dbReference type="ChEBI" id="CHEBI:456216"/>
        <dbReference type="EC" id="2.7.11.1"/>
    </reaction>
</comment>
<dbReference type="Gene3D" id="1.10.510.10">
    <property type="entry name" value="Transferase(Phosphotransferase) domain 1"/>
    <property type="match status" value="1"/>
</dbReference>
<dbReference type="InterPro" id="IPR017441">
    <property type="entry name" value="Protein_kinase_ATP_BS"/>
</dbReference>
<dbReference type="PROSITE" id="PS50011">
    <property type="entry name" value="PROTEIN_KINASE_DOM"/>
    <property type="match status" value="1"/>
</dbReference>
<keyword evidence="13" id="KW-0675">Receptor</keyword>
<dbReference type="InterPro" id="IPR008271">
    <property type="entry name" value="Ser/Thr_kinase_AS"/>
</dbReference>
<organism evidence="13">
    <name type="scientific">Zea mays</name>
    <name type="common">Maize</name>
    <dbReference type="NCBI Taxonomy" id="4577"/>
    <lineage>
        <taxon>Eukaryota</taxon>
        <taxon>Viridiplantae</taxon>
        <taxon>Streptophyta</taxon>
        <taxon>Embryophyta</taxon>
        <taxon>Tracheophyta</taxon>
        <taxon>Spermatophyta</taxon>
        <taxon>Magnoliopsida</taxon>
        <taxon>Liliopsida</taxon>
        <taxon>Poales</taxon>
        <taxon>Poaceae</taxon>
        <taxon>PACMAD clade</taxon>
        <taxon>Panicoideae</taxon>
        <taxon>Andropogonodae</taxon>
        <taxon>Andropogoneae</taxon>
        <taxon>Tripsacinae</taxon>
        <taxon>Zea</taxon>
    </lineage>
</organism>
<dbReference type="SUPFAM" id="SSF56112">
    <property type="entry name" value="Protein kinase-like (PK-like)"/>
    <property type="match status" value="1"/>
</dbReference>
<feature type="signal peptide" evidence="11">
    <location>
        <begin position="1"/>
        <end position="22"/>
    </location>
</feature>
<keyword evidence="4 9" id="KW-0547">Nucleotide-binding</keyword>
<protein>
    <recommendedName>
        <fullName evidence="1">non-specific serine/threonine protein kinase</fullName>
        <ecNumber evidence="1">2.7.11.1</ecNumber>
    </recommendedName>
</protein>
<dbReference type="GO" id="GO:0004674">
    <property type="term" value="F:protein serine/threonine kinase activity"/>
    <property type="evidence" value="ECO:0007669"/>
    <property type="project" value="UniProtKB-KW"/>
</dbReference>
<dbReference type="InterPro" id="IPR000719">
    <property type="entry name" value="Prot_kinase_dom"/>
</dbReference>